<reference evidence="2" key="1">
    <citation type="submission" date="2024-05" db="EMBL/GenBank/DDBJ databases">
        <title>Planctomycetes of the genus Singulisphaera possess chitinolytic capabilities.</title>
        <authorList>
            <person name="Ivanova A."/>
        </authorList>
    </citation>
    <scope>NUCLEOTIDE SEQUENCE</scope>
    <source>
        <strain evidence="2">Ch08T</strain>
    </source>
</reference>
<dbReference type="AlphaFoldDB" id="A0AAU7CF18"/>
<evidence type="ECO:0000313" key="2">
    <source>
        <dbReference type="EMBL" id="XBH03776.1"/>
    </source>
</evidence>
<proteinExistence type="predicted"/>
<name>A0AAU7CF18_9BACT</name>
<accession>A0AAU7CF18</accession>
<gene>
    <name evidence="2" type="ORF">V5E97_36560</name>
</gene>
<feature type="transmembrane region" description="Helical" evidence="1">
    <location>
        <begin position="308"/>
        <end position="329"/>
    </location>
</feature>
<protein>
    <submittedName>
        <fullName evidence="2">Uncharacterized protein</fullName>
    </submittedName>
</protein>
<dbReference type="RefSeq" id="WP_406696516.1">
    <property type="nucleotide sequence ID" value="NZ_CP155447.1"/>
</dbReference>
<keyword evidence="1" id="KW-0812">Transmembrane</keyword>
<evidence type="ECO:0000256" key="1">
    <source>
        <dbReference type="SAM" id="Phobius"/>
    </source>
</evidence>
<keyword evidence="1" id="KW-0472">Membrane</keyword>
<dbReference type="EMBL" id="CP155447">
    <property type="protein sequence ID" value="XBH03776.1"/>
    <property type="molecule type" value="Genomic_DNA"/>
</dbReference>
<organism evidence="2">
    <name type="scientific">Singulisphaera sp. Ch08</name>
    <dbReference type="NCBI Taxonomy" id="3120278"/>
    <lineage>
        <taxon>Bacteria</taxon>
        <taxon>Pseudomonadati</taxon>
        <taxon>Planctomycetota</taxon>
        <taxon>Planctomycetia</taxon>
        <taxon>Isosphaerales</taxon>
        <taxon>Isosphaeraceae</taxon>
        <taxon>Singulisphaera</taxon>
    </lineage>
</organism>
<sequence>MVSGTTDQAILRLAKEMTSWNSIELTVHEDMENYPVDAGAKSRSANDTRYIETNRSQRMLAVKMRAEVAPTGAYLEAFCDGKKCANVIYRGETKQDHIDISRHFGSERVSGSSNRPSPLSFFYVGKIPLYEALSNGKYLGNGRISERKSEVYLFTNVKWARYPQHLVYDLDTMTSIPIRVRAFPASTRVEGENWDSALPLWVWTAKTVDQVGGTFWLPLNSEFIQYRRTNDEATRTVRRTNTIKVESVLYNKSYPSQTFWPILQPGVVVRDEFTKKTTAVPDPKGTRAFIDDQVGTARSATADYPVGWSSWVPTGCVLLGISLLVVGLVKRWNP</sequence>
<keyword evidence="1" id="KW-1133">Transmembrane helix</keyword>